<proteinExistence type="predicted"/>
<evidence type="ECO:0000313" key="1">
    <source>
        <dbReference type="Proteomes" id="UP000095286"/>
    </source>
</evidence>
<protein>
    <submittedName>
        <fullName evidence="2">SERPIN domain-containing protein</fullName>
    </submittedName>
</protein>
<reference evidence="2" key="1">
    <citation type="submission" date="2016-11" db="UniProtKB">
        <authorList>
            <consortium name="WormBaseParasite"/>
        </authorList>
    </citation>
    <scope>IDENTIFICATION</scope>
    <source>
        <strain evidence="2">KR3021</strain>
    </source>
</reference>
<dbReference type="WBParaSite" id="RSKR_0000230900.1">
    <property type="protein sequence ID" value="RSKR_0000230900.1"/>
    <property type="gene ID" value="RSKR_0000230900"/>
</dbReference>
<evidence type="ECO:0000313" key="2">
    <source>
        <dbReference type="WBParaSite" id="RSKR_0000230900.1"/>
    </source>
</evidence>
<sequence>MSDILENKLVCDSQISFSISLLKQLFTNDTKNESFIFSPISLSMSLAMVFAGAKNQTKEELSRLLIGGEDIKYFHNYFAIFFQHVKERLTREEVKLYLANSIYLAEDLTLENEFMEVIGEYYNGQINQVDFKDSAVVADEINNFVEQITNHVIKNMVSSDSFNENTRLVLINAIYFKASFDNIFDEVDTYESDFYMTSDKTKKVEMMHKTDRYFYNENDQFQILIIPYNYYSQYFYILLPKENTELNEALTTFNADTFVSLSEEASENKVQVSLPKFKIDSKFEMKDVLKCLGMSNLFSDKADFSGISKNEGLQISSIHQKASFEVNEKGVEAAAATASFFGGCAPSLPQKEFIFCANRPFMFFIGKPEGKYILFSGIYK</sequence>
<organism evidence="1 2">
    <name type="scientific">Rhabditophanes sp. KR3021</name>
    <dbReference type="NCBI Taxonomy" id="114890"/>
    <lineage>
        <taxon>Eukaryota</taxon>
        <taxon>Metazoa</taxon>
        <taxon>Ecdysozoa</taxon>
        <taxon>Nematoda</taxon>
        <taxon>Chromadorea</taxon>
        <taxon>Rhabditida</taxon>
        <taxon>Tylenchina</taxon>
        <taxon>Panagrolaimomorpha</taxon>
        <taxon>Strongyloidoidea</taxon>
        <taxon>Alloionematidae</taxon>
        <taxon>Rhabditophanes</taxon>
    </lineage>
</organism>
<name>A0AC35TMF5_9BILA</name>
<dbReference type="Proteomes" id="UP000095286">
    <property type="component" value="Unplaced"/>
</dbReference>
<accession>A0AC35TMF5</accession>